<dbReference type="Pfam" id="PF13424">
    <property type="entry name" value="TPR_12"/>
    <property type="match status" value="1"/>
</dbReference>
<reference evidence="3 4" key="1">
    <citation type="journal article" date="2024" name="Science">
        <title>Giant polyketide synthase enzymes in the biosynthesis of giant marine polyether toxins.</title>
        <authorList>
            <person name="Fallon T.R."/>
            <person name="Shende V.V."/>
            <person name="Wierzbicki I.H."/>
            <person name="Pendleton A.L."/>
            <person name="Watervoot N.F."/>
            <person name="Auber R.P."/>
            <person name="Gonzalez D.J."/>
            <person name="Wisecaver J.H."/>
            <person name="Moore B.S."/>
        </authorList>
    </citation>
    <scope>NUCLEOTIDE SEQUENCE [LARGE SCALE GENOMIC DNA]</scope>
    <source>
        <strain evidence="3 4">12B1</strain>
    </source>
</reference>
<proteinExistence type="predicted"/>
<keyword evidence="4" id="KW-1185">Reference proteome</keyword>
<dbReference type="SUPFAM" id="SSF48452">
    <property type="entry name" value="TPR-like"/>
    <property type="match status" value="2"/>
</dbReference>
<evidence type="ECO:0000256" key="1">
    <source>
        <dbReference type="SAM" id="MobiDB-lite"/>
    </source>
</evidence>
<dbReference type="SMART" id="SM00028">
    <property type="entry name" value="TPR"/>
    <property type="match status" value="7"/>
</dbReference>
<accession>A0AB34J4N6</accession>
<feature type="region of interest" description="Disordered" evidence="1">
    <location>
        <begin position="1"/>
        <end position="79"/>
    </location>
</feature>
<dbReference type="EMBL" id="JBGBPQ010000013">
    <property type="protein sequence ID" value="KAL1512337.1"/>
    <property type="molecule type" value="Genomic_DNA"/>
</dbReference>
<feature type="compositionally biased region" description="Basic and acidic residues" evidence="1">
    <location>
        <begin position="11"/>
        <end position="29"/>
    </location>
</feature>
<sequence length="914" mass="100027">MASAGTLAGIDIKESKPTEDKLPAPEKKNATKRSNSFSRRKKKDGTAGGDEPALSGGGTGAEVVLSEPSCKSEMQGDPLQESLQREAEELYQAGEFDEAGEKFYFLAESYNHAGDTAREIGALQNMGACLSKMQQFDKAIQFYQHCLALADVIDNQQKQGEVLESLGWTNYQLGDNERALYWMELACKLYDSIDQQEGRVNAHYFLGKLLAEFGNWQKGIEHMEVSQGLVESDSKTYARVKGDIGFSYVQVGERERGLQMLNETLELAADLKDNVRLIAVHEYLAEAYKVTQEFDEVETHFRHVISIAHEENDSFVEGRTCMDLGGLQFHCKSAFSEAVTSYTRALELAEEIGDEVARGDCLTRIGEVHLAEGCIEEAEADLRKATDVWRTFGDEMSTQLVQRRKVYKVTMCDDIDRVQFFDDHADTYAVLVRTLLASGQPDKSIVGALLAAEEGRAATIRELLAMGPTALPDHAVEDVDVEETSPEIQHAALPLADEELMTLASRIFPDKEGAIVYYMLLDEPVSGAGMQEPNAKRSCVAWVLTSGGTMQSFKTDVSSKDGRSLDELVRDLHIKMAVTAHSQPTRGDPRPDESIQQYREHLAGVGASVPAEGEVDVDLELQALSDMLLLPLVGMLTSGAPICIVAHAELHLVPFCALPLPGGKPLGIAHALSYAPSLTALQLLLEREAAAKQFSSSSVLVVGNPEAALRLELKLPDLPYSAEEAQLVGDCVGAQPEEVLTGAAAKLSSVLEMMHKPLRAIHISAHSCAKWIALAADEQDSPLLQDSAEASSKDEAMLLNDQLHLLWLKAHPTVVLSGSRCAYGEVSEDWMLGLPRTFLITGARSVLASLWDVHDEASCRLMGAFYAALRDNPEIAQAEALRAAMEVVREDGKGKWRHPWYWASFTLTGISKGI</sequence>
<protein>
    <recommendedName>
        <fullName evidence="2">CHAT domain-containing protein</fullName>
    </recommendedName>
</protein>
<dbReference type="PANTHER" id="PTHR10098:SF108">
    <property type="entry name" value="TETRATRICOPEPTIDE REPEAT PROTEIN 28"/>
    <property type="match status" value="1"/>
</dbReference>
<organism evidence="3 4">
    <name type="scientific">Prymnesium parvum</name>
    <name type="common">Toxic golden alga</name>
    <dbReference type="NCBI Taxonomy" id="97485"/>
    <lineage>
        <taxon>Eukaryota</taxon>
        <taxon>Haptista</taxon>
        <taxon>Haptophyta</taxon>
        <taxon>Prymnesiophyceae</taxon>
        <taxon>Prymnesiales</taxon>
        <taxon>Prymnesiaceae</taxon>
        <taxon>Prymnesium</taxon>
    </lineage>
</organism>
<dbReference type="Gene3D" id="1.25.40.10">
    <property type="entry name" value="Tetratricopeptide repeat domain"/>
    <property type="match status" value="2"/>
</dbReference>
<dbReference type="PANTHER" id="PTHR10098">
    <property type="entry name" value="RAPSYN-RELATED"/>
    <property type="match status" value="1"/>
</dbReference>
<dbReference type="Proteomes" id="UP001515480">
    <property type="component" value="Unassembled WGS sequence"/>
</dbReference>
<dbReference type="Pfam" id="PF12770">
    <property type="entry name" value="CHAT"/>
    <property type="match status" value="1"/>
</dbReference>
<evidence type="ECO:0000259" key="2">
    <source>
        <dbReference type="Pfam" id="PF12770"/>
    </source>
</evidence>
<dbReference type="InterPro" id="IPR011990">
    <property type="entry name" value="TPR-like_helical_dom_sf"/>
</dbReference>
<feature type="domain" description="CHAT" evidence="2">
    <location>
        <begin position="621"/>
        <end position="909"/>
    </location>
</feature>
<name>A0AB34J4N6_PRYPA</name>
<evidence type="ECO:0000313" key="3">
    <source>
        <dbReference type="EMBL" id="KAL1512337.1"/>
    </source>
</evidence>
<evidence type="ECO:0000313" key="4">
    <source>
        <dbReference type="Proteomes" id="UP001515480"/>
    </source>
</evidence>
<dbReference type="InterPro" id="IPR019734">
    <property type="entry name" value="TPR_rpt"/>
</dbReference>
<dbReference type="AlphaFoldDB" id="A0AB34J4N6"/>
<dbReference type="InterPro" id="IPR024983">
    <property type="entry name" value="CHAT_dom"/>
</dbReference>
<gene>
    <name evidence="3" type="ORF">AB1Y20_005599</name>
</gene>
<comment type="caution">
    <text evidence="3">The sequence shown here is derived from an EMBL/GenBank/DDBJ whole genome shotgun (WGS) entry which is preliminary data.</text>
</comment>